<evidence type="ECO:0000313" key="2">
    <source>
        <dbReference type="EMBL" id="KAL0070896.1"/>
    </source>
</evidence>
<evidence type="ECO:0000313" key="3">
    <source>
        <dbReference type="Proteomes" id="UP001437256"/>
    </source>
</evidence>
<comment type="caution">
    <text evidence="2">The sequence shown here is derived from an EMBL/GenBank/DDBJ whole genome shotgun (WGS) entry which is preliminary data.</text>
</comment>
<dbReference type="Proteomes" id="UP001437256">
    <property type="component" value="Unassembled WGS sequence"/>
</dbReference>
<keyword evidence="3" id="KW-1185">Reference proteome</keyword>
<gene>
    <name evidence="2" type="ORF">AAF712_002117</name>
</gene>
<name>A0ABR3AAD2_9AGAR</name>
<sequence>MNEKGAQRRFSADLHDLLGKQIHHLLRLRVLQEIQLLLEQVGFRRKGLAHQTLIRRLTRREWDQFRSTGILPIENAAAVLIVPPVGRDPVTKERPTPSMSSSPPSHEPEERENPNDAATRPLSELLPVSPQSSSSTSDPPEKLATHQVPVYHGVSMFPDRIQRAALHKLLSQVLNVERKARFGRTRGSSPEEKPSHAFVLLADENTIQHGDVAALAIALWRIRMFEGSGWDERSGWLQRSKYRSVFKFE</sequence>
<proteinExistence type="predicted"/>
<dbReference type="EMBL" id="JBBXMP010000005">
    <property type="protein sequence ID" value="KAL0070896.1"/>
    <property type="molecule type" value="Genomic_DNA"/>
</dbReference>
<protein>
    <submittedName>
        <fullName evidence="2">Uncharacterized protein</fullName>
    </submittedName>
</protein>
<reference evidence="2 3" key="1">
    <citation type="submission" date="2024-05" db="EMBL/GenBank/DDBJ databases">
        <title>A draft genome resource for the thread blight pathogen Marasmius tenuissimus strain MS-2.</title>
        <authorList>
            <person name="Yulfo-Soto G.E."/>
            <person name="Baruah I.K."/>
            <person name="Amoako-Attah I."/>
            <person name="Bukari Y."/>
            <person name="Meinhardt L.W."/>
            <person name="Bailey B.A."/>
            <person name="Cohen S.P."/>
        </authorList>
    </citation>
    <scope>NUCLEOTIDE SEQUENCE [LARGE SCALE GENOMIC DNA]</scope>
    <source>
        <strain evidence="2 3">MS-2</strain>
    </source>
</reference>
<accession>A0ABR3AAD2</accession>
<feature type="region of interest" description="Disordered" evidence="1">
    <location>
        <begin position="86"/>
        <end position="117"/>
    </location>
</feature>
<evidence type="ECO:0000256" key="1">
    <source>
        <dbReference type="SAM" id="MobiDB-lite"/>
    </source>
</evidence>
<organism evidence="2 3">
    <name type="scientific">Marasmius tenuissimus</name>
    <dbReference type="NCBI Taxonomy" id="585030"/>
    <lineage>
        <taxon>Eukaryota</taxon>
        <taxon>Fungi</taxon>
        <taxon>Dikarya</taxon>
        <taxon>Basidiomycota</taxon>
        <taxon>Agaricomycotina</taxon>
        <taxon>Agaricomycetes</taxon>
        <taxon>Agaricomycetidae</taxon>
        <taxon>Agaricales</taxon>
        <taxon>Marasmiineae</taxon>
        <taxon>Marasmiaceae</taxon>
        <taxon>Marasmius</taxon>
    </lineage>
</organism>